<comment type="subcellular location">
    <subcellularLocation>
        <location evidence="1">Nucleus</location>
    </subcellularLocation>
</comment>
<dbReference type="InterPro" id="IPR002052">
    <property type="entry name" value="DNA_methylase_N6_adenine_CS"/>
</dbReference>
<accession>A0A2H6K9I1</accession>
<sequence>MADGDGKDAAGNLPPVMPFAPMMMNMMPGAMMPPFPMGVPFPGAMMPGAVPVGVKKRGRSRRKNEAFGRRAGDSTSGAKDHEEGRQDSKRSEKRSFISTRGRERIQNDYNQRFVETGERPQNFVRDVGEGKRFGEYPKLDRLSNLKREIITKRATPARHIRADLRTFDFDSLKVLFDVVLINPPWRTFKMRELNQNFGWTLDDLIEHVPVDKIVDAMSFCFIWCDSYTLDDARNALRHWGFRKCEDICWLKTNANWSSLDPYGDTTTKIRDLDSIYPPALLHKTTERCLVGLRGPVRRNEDDYFVHSNLDTDVIISEDRDPRERLRMELELRLDEGEDMQMQMDTYLTNLNPKPHEIFDIIDRFCLGRRKIELFGSDASIRNGWVTVGPAVTKTNYNPDEFLKWTTGSGCWPQVQDYRGGRLMGTSEEIENLRPKSPAKLAGKEASELRDAIV</sequence>
<dbReference type="GO" id="GO:0008168">
    <property type="term" value="F:methyltransferase activity"/>
    <property type="evidence" value="ECO:0007669"/>
    <property type="project" value="InterPro"/>
</dbReference>
<dbReference type="InterPro" id="IPR007757">
    <property type="entry name" value="MT-A70-like"/>
</dbReference>
<feature type="transmembrane region" description="Helical" evidence="5">
    <location>
        <begin position="35"/>
        <end position="54"/>
    </location>
</feature>
<dbReference type="Proteomes" id="UP000236319">
    <property type="component" value="Unassembled WGS sequence"/>
</dbReference>
<evidence type="ECO:0000313" key="7">
    <source>
        <dbReference type="Proteomes" id="UP000236319"/>
    </source>
</evidence>
<keyword evidence="5" id="KW-1133">Transmembrane helix</keyword>
<reference evidence="6 7" key="1">
    <citation type="journal article" date="2017" name="BMC Genomics">
        <title>Whole-genome assembly of Babesia ovata and comparative genomics between closely related pathogens.</title>
        <authorList>
            <person name="Yamagishi J."/>
            <person name="Asada M."/>
            <person name="Hakimi H."/>
            <person name="Tanaka T.Q."/>
            <person name="Sugimoto C."/>
            <person name="Kawazu S."/>
        </authorList>
    </citation>
    <scope>NUCLEOTIDE SEQUENCE [LARGE SCALE GENOMIC DNA]</scope>
    <source>
        <strain evidence="6 7">Miyake</strain>
    </source>
</reference>
<dbReference type="GO" id="GO:0036396">
    <property type="term" value="C:RNA N6-methyladenosine methyltransferase complex"/>
    <property type="evidence" value="ECO:0007669"/>
    <property type="project" value="UniProtKB-ARBA"/>
</dbReference>
<dbReference type="EMBL" id="BDSA01000001">
    <property type="protein sequence ID" value="GBE59638.1"/>
    <property type="molecule type" value="Genomic_DNA"/>
</dbReference>
<protein>
    <submittedName>
        <fullName evidence="6">Uncharacterized protein</fullName>
    </submittedName>
</protein>
<dbReference type="PROSITE" id="PS51592">
    <property type="entry name" value="SAM_MTA70L_2"/>
    <property type="match status" value="1"/>
</dbReference>
<evidence type="ECO:0000256" key="5">
    <source>
        <dbReference type="SAM" id="Phobius"/>
    </source>
</evidence>
<dbReference type="GO" id="GO:0005634">
    <property type="term" value="C:nucleus"/>
    <property type="evidence" value="ECO:0007669"/>
    <property type="project" value="UniProtKB-SubCell"/>
</dbReference>
<gene>
    <name evidence="6" type="ORF">BOVATA_011310</name>
</gene>
<organism evidence="6 7">
    <name type="scientific">Babesia ovata</name>
    <dbReference type="NCBI Taxonomy" id="189622"/>
    <lineage>
        <taxon>Eukaryota</taxon>
        <taxon>Sar</taxon>
        <taxon>Alveolata</taxon>
        <taxon>Apicomplexa</taxon>
        <taxon>Aconoidasida</taxon>
        <taxon>Piroplasmida</taxon>
        <taxon>Babesiidae</taxon>
        <taxon>Babesia</taxon>
    </lineage>
</organism>
<keyword evidence="5" id="KW-0812">Transmembrane</keyword>
<dbReference type="PANTHER" id="PTHR13107">
    <property type="entry name" value="N6-ADENOSINE-METHYLTRANSFERASE NON-CATALYTIC SUBUNIT"/>
    <property type="match status" value="1"/>
</dbReference>
<dbReference type="PROSITE" id="PS00092">
    <property type="entry name" value="N6_MTASE"/>
    <property type="match status" value="1"/>
</dbReference>
<dbReference type="PROSITE" id="PS51143">
    <property type="entry name" value="MT_A70"/>
    <property type="match status" value="1"/>
</dbReference>
<evidence type="ECO:0000256" key="2">
    <source>
        <dbReference type="ARBA" id="ARBA00023242"/>
    </source>
</evidence>
<comment type="similarity">
    <text evidence="3">Belongs to the MT-A70-like family.</text>
</comment>
<dbReference type="AlphaFoldDB" id="A0A2H6K9I1"/>
<name>A0A2H6K9I1_9APIC</name>
<dbReference type="OrthoDB" id="14833at2759"/>
<keyword evidence="7" id="KW-1185">Reference proteome</keyword>
<dbReference type="GO" id="GO:0032259">
    <property type="term" value="P:methylation"/>
    <property type="evidence" value="ECO:0007669"/>
    <property type="project" value="InterPro"/>
</dbReference>
<dbReference type="RefSeq" id="XP_028865881.1">
    <property type="nucleotide sequence ID" value="XM_029010048.1"/>
</dbReference>
<dbReference type="InterPro" id="IPR045123">
    <property type="entry name" value="METTL14-like"/>
</dbReference>
<dbReference type="GO" id="GO:0003729">
    <property type="term" value="F:mRNA binding"/>
    <property type="evidence" value="ECO:0007669"/>
    <property type="project" value="TreeGrafter"/>
</dbReference>
<dbReference type="InterPro" id="IPR029063">
    <property type="entry name" value="SAM-dependent_MTases_sf"/>
</dbReference>
<comment type="caution">
    <text evidence="6">The sequence shown here is derived from an EMBL/GenBank/DDBJ whole genome shotgun (WGS) entry which is preliminary data.</text>
</comment>
<keyword evidence="5" id="KW-0472">Membrane</keyword>
<feature type="region of interest" description="Disordered" evidence="4">
    <location>
        <begin position="53"/>
        <end position="102"/>
    </location>
</feature>
<dbReference type="GeneID" id="39873408"/>
<evidence type="ECO:0000313" key="6">
    <source>
        <dbReference type="EMBL" id="GBE59638.1"/>
    </source>
</evidence>
<feature type="compositionally biased region" description="Basic and acidic residues" evidence="4">
    <location>
        <begin position="63"/>
        <end position="102"/>
    </location>
</feature>
<evidence type="ECO:0000256" key="4">
    <source>
        <dbReference type="SAM" id="MobiDB-lite"/>
    </source>
</evidence>
<evidence type="ECO:0000256" key="3">
    <source>
        <dbReference type="PROSITE-ProRule" id="PRU00489"/>
    </source>
</evidence>
<dbReference type="VEuPathDB" id="PiroplasmaDB:BOVATA_011310"/>
<dbReference type="Pfam" id="PF05063">
    <property type="entry name" value="MT-A70"/>
    <property type="match status" value="2"/>
</dbReference>
<evidence type="ECO:0000256" key="1">
    <source>
        <dbReference type="ARBA" id="ARBA00004123"/>
    </source>
</evidence>
<dbReference type="SUPFAM" id="SSF53335">
    <property type="entry name" value="S-adenosyl-L-methionine-dependent methyltransferases"/>
    <property type="match status" value="1"/>
</dbReference>
<keyword evidence="2" id="KW-0539">Nucleus</keyword>
<dbReference type="PANTHER" id="PTHR13107:SF0">
    <property type="entry name" value="N6-ADENOSINE-METHYLTRANSFERASE NON-CATALYTIC SUBUNIT"/>
    <property type="match status" value="1"/>
</dbReference>
<proteinExistence type="inferred from homology"/>